<reference evidence="1 2" key="1">
    <citation type="journal article" date="2017" name="Genome Announc.">
        <title>Complete Genome Sequences of Two Acetylene-Fermenting Pelobacter acetylenicus Strains.</title>
        <authorList>
            <person name="Sutton J.M."/>
            <person name="Baesman S.M."/>
            <person name="Fierst J.L."/>
            <person name="Poret-Peterson A.T."/>
            <person name="Oremland R.S."/>
            <person name="Dunlap D.S."/>
            <person name="Akob D.M."/>
        </authorList>
    </citation>
    <scope>NUCLEOTIDE SEQUENCE [LARGE SCALE GENOMIC DNA]</scope>
    <source>
        <strain evidence="1 2">SFB93</strain>
    </source>
</reference>
<organism evidence="1 2">
    <name type="scientific">Syntrophotalea acetylenivorans</name>
    <dbReference type="NCBI Taxonomy" id="1842532"/>
    <lineage>
        <taxon>Bacteria</taxon>
        <taxon>Pseudomonadati</taxon>
        <taxon>Thermodesulfobacteriota</taxon>
        <taxon>Desulfuromonadia</taxon>
        <taxon>Desulfuromonadales</taxon>
        <taxon>Syntrophotaleaceae</taxon>
        <taxon>Syntrophotalea</taxon>
    </lineage>
</organism>
<dbReference type="AlphaFoldDB" id="A0A1L3GRX9"/>
<dbReference type="InterPro" id="IPR045750">
    <property type="entry name" value="DUF6178"/>
</dbReference>
<protein>
    <submittedName>
        <fullName evidence="1">Uncharacterized protein</fullName>
    </submittedName>
</protein>
<name>A0A1L3GRX9_9BACT</name>
<sequence length="393" mass="43570">MPYEFEFRDAELAKPLGALVSALFCRDEFFCRRLLDALRSELPSVLEEEVYQQRRNRLLEYGFPDSFEAMGVYARLDVDRFNLDEFSRPETFFEPGPVAPGFALAEVPSSSLLAEVLAAGIDAANVWDLSFLLNRVMVADRVDVGDSAAVQETLEQVYGYLNIALEQLCGSSLEKAQELFEGTYLVGLFRFGYSVVLGLQQEARRLTASSVGPYLDGPYAALTASLLGRKPRYCIAFDGTARAGDLPFSSLKQVEATRQRLADVETQRRLFEGCFPFDLPGSQEPEAERSGLAEVDQLTLSEIFLTALANRILNRDFAPAPIPSGDLSVLHGLIVENGRVSASLRQKTFDWLNSLEPGAENFGHFCLSIWDEEFCGLDPAALDPRYIGGLLLK</sequence>
<accession>A0A1L3GRX9</accession>
<dbReference type="KEGG" id="pef:A7E78_12660"/>
<keyword evidence="2" id="KW-1185">Reference proteome</keyword>
<dbReference type="Proteomes" id="UP000182517">
    <property type="component" value="Chromosome"/>
</dbReference>
<evidence type="ECO:0000313" key="1">
    <source>
        <dbReference type="EMBL" id="APG28620.1"/>
    </source>
</evidence>
<gene>
    <name evidence="1" type="ORF">A7E78_12660</name>
</gene>
<dbReference type="STRING" id="1842532.A7E78_12660"/>
<evidence type="ECO:0000313" key="2">
    <source>
        <dbReference type="Proteomes" id="UP000182517"/>
    </source>
</evidence>
<dbReference type="Pfam" id="PF19676">
    <property type="entry name" value="DUF6178"/>
    <property type="match status" value="1"/>
</dbReference>
<dbReference type="EMBL" id="CP015519">
    <property type="protein sequence ID" value="APG28620.1"/>
    <property type="molecule type" value="Genomic_DNA"/>
</dbReference>
<proteinExistence type="predicted"/>